<dbReference type="InterPro" id="IPR036641">
    <property type="entry name" value="HPT_dom_sf"/>
</dbReference>
<dbReference type="PROSITE" id="PS50110">
    <property type="entry name" value="RESPONSE_REGULATORY"/>
    <property type="match status" value="1"/>
</dbReference>
<dbReference type="PANTHER" id="PTHR43047">
    <property type="entry name" value="TWO-COMPONENT HISTIDINE PROTEIN KINASE"/>
    <property type="match status" value="1"/>
</dbReference>
<evidence type="ECO:0000256" key="1">
    <source>
        <dbReference type="ARBA" id="ARBA00000085"/>
    </source>
</evidence>
<dbReference type="InterPro" id="IPR036890">
    <property type="entry name" value="HATPase_C_sf"/>
</dbReference>
<evidence type="ECO:0000256" key="13">
    <source>
        <dbReference type="ARBA" id="ARBA00023012"/>
    </source>
</evidence>
<dbReference type="InterPro" id="IPR005467">
    <property type="entry name" value="His_kinase_dom"/>
</dbReference>
<dbReference type="SUPFAM" id="SSF47226">
    <property type="entry name" value="Histidine-containing phosphotransfer domain, HPT domain"/>
    <property type="match status" value="1"/>
</dbReference>
<dbReference type="SUPFAM" id="SSF55874">
    <property type="entry name" value="ATPase domain of HSP90 chaperone/DNA topoisomerase II/histidine kinase"/>
    <property type="match status" value="1"/>
</dbReference>
<dbReference type="InterPro" id="IPR004358">
    <property type="entry name" value="Sig_transdc_His_kin-like_C"/>
</dbReference>
<protein>
    <recommendedName>
        <fullName evidence="17">Virulence sensor protein BvgS</fullName>
        <ecNumber evidence="3">2.7.13.3</ecNumber>
    </recommendedName>
</protein>
<feature type="modified residue" description="4-aspartylphosphate" evidence="18">
    <location>
        <position position="369"/>
    </location>
</feature>
<evidence type="ECO:0000256" key="19">
    <source>
        <dbReference type="SAM" id="MobiDB-lite"/>
    </source>
</evidence>
<keyword evidence="5" id="KW-0997">Cell inner membrane</keyword>
<dbReference type="PRINTS" id="PR00344">
    <property type="entry name" value="BCTRLSENSOR"/>
</dbReference>
<keyword evidence="11" id="KW-0547">Nucleotide-binding</keyword>
<feature type="region of interest" description="Disordered" evidence="19">
    <location>
        <begin position="538"/>
        <end position="557"/>
    </location>
</feature>
<evidence type="ECO:0000259" key="21">
    <source>
        <dbReference type="PROSITE" id="PS50110"/>
    </source>
</evidence>
<evidence type="ECO:0000256" key="4">
    <source>
        <dbReference type="ARBA" id="ARBA00022475"/>
    </source>
</evidence>
<keyword evidence="23" id="KW-1185">Reference proteome</keyword>
<proteinExistence type="predicted"/>
<evidence type="ECO:0000256" key="14">
    <source>
        <dbReference type="ARBA" id="ARBA00023026"/>
    </source>
</evidence>
<dbReference type="InterPro" id="IPR003661">
    <property type="entry name" value="HisK_dim/P_dom"/>
</dbReference>
<dbReference type="InterPro" id="IPR003594">
    <property type="entry name" value="HATPase_dom"/>
</dbReference>
<comment type="subcellular location">
    <subcellularLocation>
        <location evidence="2">Cell inner membrane</location>
        <topology evidence="2">Multi-pass membrane protein</topology>
    </subcellularLocation>
</comment>
<dbReference type="Gene3D" id="3.40.50.2300">
    <property type="match status" value="1"/>
</dbReference>
<dbReference type="CDD" id="cd00082">
    <property type="entry name" value="HisKA"/>
    <property type="match status" value="1"/>
</dbReference>
<dbReference type="CDD" id="cd17546">
    <property type="entry name" value="REC_hyHK_CKI1_RcsC-like"/>
    <property type="match status" value="1"/>
</dbReference>
<evidence type="ECO:0000259" key="20">
    <source>
        <dbReference type="PROSITE" id="PS50109"/>
    </source>
</evidence>
<evidence type="ECO:0000256" key="12">
    <source>
        <dbReference type="ARBA" id="ARBA00022989"/>
    </source>
</evidence>
<evidence type="ECO:0000256" key="3">
    <source>
        <dbReference type="ARBA" id="ARBA00012438"/>
    </source>
</evidence>
<keyword evidence="12" id="KW-1133">Transmembrane helix</keyword>
<dbReference type="OrthoDB" id="9796305at2"/>
<dbReference type="Gene3D" id="1.10.287.130">
    <property type="match status" value="1"/>
</dbReference>
<keyword evidence="8" id="KW-0812">Transmembrane</keyword>
<evidence type="ECO:0000256" key="6">
    <source>
        <dbReference type="ARBA" id="ARBA00022553"/>
    </source>
</evidence>
<reference evidence="22 23" key="1">
    <citation type="submission" date="2019-08" db="EMBL/GenBank/DDBJ databases">
        <authorList>
            <person name="Peeters C."/>
        </authorList>
    </citation>
    <scope>NUCLEOTIDE SEQUENCE [LARGE SCALE GENOMIC DNA]</scope>
    <source>
        <strain evidence="22 23">LMG 30175</strain>
    </source>
</reference>
<accession>A0A5E4ZCC2</accession>
<evidence type="ECO:0000256" key="17">
    <source>
        <dbReference type="ARBA" id="ARBA00070152"/>
    </source>
</evidence>
<dbReference type="Pfam" id="PF02518">
    <property type="entry name" value="HATPase_c"/>
    <property type="match status" value="1"/>
</dbReference>
<keyword evidence="13" id="KW-0902">Two-component regulatory system</keyword>
<keyword evidence="15" id="KW-0472">Membrane</keyword>
<gene>
    <name evidence="22" type="primary">rpfC_1</name>
    <name evidence="22" type="ORF">PTE30175_05332</name>
</gene>
<feature type="domain" description="Response regulatory" evidence="21">
    <location>
        <begin position="320"/>
        <end position="437"/>
    </location>
</feature>
<dbReference type="SMART" id="SM00388">
    <property type="entry name" value="HisKA"/>
    <property type="match status" value="1"/>
</dbReference>
<dbReference type="Pfam" id="PF00512">
    <property type="entry name" value="HisKA"/>
    <property type="match status" value="1"/>
</dbReference>
<dbReference type="PROSITE" id="PS50109">
    <property type="entry name" value="HIS_KIN"/>
    <property type="match status" value="1"/>
</dbReference>
<keyword evidence="9" id="KW-0732">Signal</keyword>
<comment type="function">
    <text evidence="16">Member of the two-component regulatory system BvgS/BvgA. Phosphorylates BvgA via a four-step phosphorelay in response to environmental signals.</text>
</comment>
<keyword evidence="7 22" id="KW-0808">Transferase</keyword>
<dbReference type="CDD" id="cd16922">
    <property type="entry name" value="HATPase_EvgS-ArcB-TorS-like"/>
    <property type="match status" value="1"/>
</dbReference>
<dbReference type="InterPro" id="IPR036097">
    <property type="entry name" value="HisK_dim/P_sf"/>
</dbReference>
<keyword evidence="10" id="KW-0418">Kinase</keyword>
<dbReference type="GO" id="GO:0005886">
    <property type="term" value="C:plasma membrane"/>
    <property type="evidence" value="ECO:0007669"/>
    <property type="project" value="UniProtKB-SubCell"/>
</dbReference>
<dbReference type="AlphaFoldDB" id="A0A5E4ZCC2"/>
<evidence type="ECO:0000313" key="23">
    <source>
        <dbReference type="Proteomes" id="UP000414233"/>
    </source>
</evidence>
<evidence type="ECO:0000256" key="9">
    <source>
        <dbReference type="ARBA" id="ARBA00022729"/>
    </source>
</evidence>
<dbReference type="InterPro" id="IPR001789">
    <property type="entry name" value="Sig_transdc_resp-reg_receiver"/>
</dbReference>
<dbReference type="Pfam" id="PF00072">
    <property type="entry name" value="Response_reg"/>
    <property type="match status" value="1"/>
</dbReference>
<name>A0A5E4ZCC2_9BURK</name>
<evidence type="ECO:0000256" key="7">
    <source>
        <dbReference type="ARBA" id="ARBA00022679"/>
    </source>
</evidence>
<keyword evidence="4" id="KW-1003">Cell membrane</keyword>
<dbReference type="SUPFAM" id="SSF52172">
    <property type="entry name" value="CheY-like"/>
    <property type="match status" value="1"/>
</dbReference>
<evidence type="ECO:0000256" key="18">
    <source>
        <dbReference type="PROSITE-ProRule" id="PRU00169"/>
    </source>
</evidence>
<dbReference type="EC" id="2.7.13.3" evidence="3"/>
<dbReference type="SMART" id="SM00448">
    <property type="entry name" value="REC"/>
    <property type="match status" value="1"/>
</dbReference>
<dbReference type="GO" id="GO:0000155">
    <property type="term" value="F:phosphorelay sensor kinase activity"/>
    <property type="evidence" value="ECO:0007669"/>
    <property type="project" value="InterPro"/>
</dbReference>
<dbReference type="SUPFAM" id="SSF47384">
    <property type="entry name" value="Homodimeric domain of signal transducing histidine kinase"/>
    <property type="match status" value="1"/>
</dbReference>
<feature type="domain" description="Histidine kinase" evidence="20">
    <location>
        <begin position="71"/>
        <end position="292"/>
    </location>
</feature>
<evidence type="ECO:0000256" key="2">
    <source>
        <dbReference type="ARBA" id="ARBA00004429"/>
    </source>
</evidence>
<evidence type="ECO:0000256" key="5">
    <source>
        <dbReference type="ARBA" id="ARBA00022519"/>
    </source>
</evidence>
<dbReference type="Gene3D" id="1.20.120.160">
    <property type="entry name" value="HPT domain"/>
    <property type="match status" value="1"/>
</dbReference>
<dbReference type="InterPro" id="IPR011006">
    <property type="entry name" value="CheY-like_superfamily"/>
</dbReference>
<dbReference type="InterPro" id="IPR008207">
    <property type="entry name" value="Sig_transdc_His_kin_Hpt_dom"/>
</dbReference>
<keyword evidence="14" id="KW-0843">Virulence</keyword>
<organism evidence="22 23">
    <name type="scientific">Pandoraea terrae</name>
    <dbReference type="NCBI Taxonomy" id="1537710"/>
    <lineage>
        <taxon>Bacteria</taxon>
        <taxon>Pseudomonadati</taxon>
        <taxon>Pseudomonadota</taxon>
        <taxon>Betaproteobacteria</taxon>
        <taxon>Burkholderiales</taxon>
        <taxon>Burkholderiaceae</taxon>
        <taxon>Pandoraea</taxon>
    </lineage>
</organism>
<dbReference type="SMART" id="SM00387">
    <property type="entry name" value="HATPase_c"/>
    <property type="match status" value="1"/>
</dbReference>
<comment type="catalytic activity">
    <reaction evidence="1">
        <text>ATP + protein L-histidine = ADP + protein N-phospho-L-histidine.</text>
        <dbReference type="EC" id="2.7.13.3"/>
    </reaction>
</comment>
<evidence type="ECO:0000256" key="15">
    <source>
        <dbReference type="ARBA" id="ARBA00023136"/>
    </source>
</evidence>
<keyword evidence="6 18" id="KW-0597">Phosphoprotein</keyword>
<evidence type="ECO:0000256" key="11">
    <source>
        <dbReference type="ARBA" id="ARBA00022840"/>
    </source>
</evidence>
<evidence type="ECO:0000256" key="16">
    <source>
        <dbReference type="ARBA" id="ARBA00058004"/>
    </source>
</evidence>
<evidence type="ECO:0000256" key="10">
    <source>
        <dbReference type="ARBA" id="ARBA00022777"/>
    </source>
</evidence>
<dbReference type="EMBL" id="CABPRZ010000038">
    <property type="protein sequence ID" value="VVE58919.1"/>
    <property type="molecule type" value="Genomic_DNA"/>
</dbReference>
<dbReference type="Proteomes" id="UP000414233">
    <property type="component" value="Unassembled WGS sequence"/>
</dbReference>
<dbReference type="Gene3D" id="3.30.565.10">
    <property type="entry name" value="Histidine kinase-like ATPase, C-terminal domain"/>
    <property type="match status" value="1"/>
</dbReference>
<evidence type="ECO:0000256" key="8">
    <source>
        <dbReference type="ARBA" id="ARBA00022692"/>
    </source>
</evidence>
<keyword evidence="11" id="KW-0067">ATP-binding</keyword>
<dbReference type="FunFam" id="3.30.565.10:FF:000010">
    <property type="entry name" value="Sensor histidine kinase RcsC"/>
    <property type="match status" value="1"/>
</dbReference>
<evidence type="ECO:0000313" key="22">
    <source>
        <dbReference type="EMBL" id="VVE58919.1"/>
    </source>
</evidence>
<dbReference type="Pfam" id="PF01627">
    <property type="entry name" value="Hpt"/>
    <property type="match status" value="1"/>
</dbReference>
<sequence length="557" mass="60220">MLPPAKPMIDTSRDFPARSTLSNVRQWLSRCWGRLPRRAPSSAASVAGSVSAAEDCRCASRQDANTILFAAINHELRVPLQSIAGHLELLAKETLPAGASQRLVLVGNAVDELRRGLDDALQFNRDQVKRFPLSVAAFDLRARLDAEIALLLPTARAKGVALVGRFDATLPDWLLGDADRVMLVVRNLMANAIKFTHDGRVTVRVHAPRAVDEAVAVRISVEDTGIGMSAHEQARLFQAFGQASASIQPNYGGFGLGLWMSQQWVRRMNGTLSVQSVAGEGSCFSFDLTLQRVRAPHRHRIPRTSAKAPPTLPAALQDTRVLVVDDHPMNRLVLAQQLTALGCHVETAAGALQALALAEAARIDVVLTDIRLGDDDGYRLAAQLLQRAKARGARVPRIWAVTGNDADELRARTAGLEGTFIKPVSGEQLVAALATRPPQPLQSAQPVQRPHLALDPVAQDILRQAMRADAGALREAIGRRHAADVAHRLHRIRGGFAAVGASAMVQRCRDVERLLSEGGLPSALRACRGLVRQIEGMFRASATDNGPPPDNDKSSRR</sequence>